<evidence type="ECO:0000313" key="2">
    <source>
        <dbReference type="Proteomes" id="UP000005435"/>
    </source>
</evidence>
<dbReference type="STRING" id="720554.Clocl_0740"/>
<dbReference type="SUPFAM" id="SSF48371">
    <property type="entry name" value="ARM repeat"/>
    <property type="match status" value="1"/>
</dbReference>
<reference evidence="1 2" key="2">
    <citation type="journal article" date="2012" name="Stand. Genomic Sci.">
        <title>Complete Genome Sequence of Clostridium clariflavum DSM 19732.</title>
        <authorList>
            <person name="Izquierdo J.A."/>
            <person name="Goodwin L."/>
            <person name="Davenport K.W."/>
            <person name="Teshima H."/>
            <person name="Bruce D."/>
            <person name="Detter C."/>
            <person name="Tapia R."/>
            <person name="Han S."/>
            <person name="Land M."/>
            <person name="Hauser L."/>
            <person name="Jeffries C.D."/>
            <person name="Han J."/>
            <person name="Pitluck S."/>
            <person name="Nolan M."/>
            <person name="Chen A."/>
            <person name="Huntemann M."/>
            <person name="Mavromatis K."/>
            <person name="Mikhailova N."/>
            <person name="Liolios K."/>
            <person name="Woyke T."/>
            <person name="Lynd L.R."/>
        </authorList>
    </citation>
    <scope>NUCLEOTIDE SEQUENCE [LARGE SCALE GENOMIC DNA]</scope>
    <source>
        <strain evidence="2">DSM 19732 / NBRC 101661 / EBR45</strain>
    </source>
</reference>
<dbReference type="Gene3D" id="1.25.10.10">
    <property type="entry name" value="Leucine-rich Repeat Variant"/>
    <property type="match status" value="2"/>
</dbReference>
<reference evidence="2" key="1">
    <citation type="submission" date="2011-12" db="EMBL/GenBank/DDBJ databases">
        <title>Complete sequence of Clostridium clariflavum DSM 19732.</title>
        <authorList>
            <consortium name="US DOE Joint Genome Institute"/>
            <person name="Lucas S."/>
            <person name="Han J."/>
            <person name="Lapidus A."/>
            <person name="Cheng J.-F."/>
            <person name="Goodwin L."/>
            <person name="Pitluck S."/>
            <person name="Peters L."/>
            <person name="Teshima H."/>
            <person name="Detter J.C."/>
            <person name="Han C."/>
            <person name="Tapia R."/>
            <person name="Land M."/>
            <person name="Hauser L."/>
            <person name="Kyrpides N."/>
            <person name="Ivanova N."/>
            <person name="Pagani I."/>
            <person name="Kitzmiller T."/>
            <person name="Lynd L."/>
            <person name="Izquierdo J."/>
            <person name="Woyke T."/>
        </authorList>
    </citation>
    <scope>NUCLEOTIDE SEQUENCE [LARGE SCALE GENOMIC DNA]</scope>
    <source>
        <strain evidence="2">DSM 19732 / NBRC 101661 / EBR45</strain>
    </source>
</reference>
<sequence length="526" mass="60668">MTKFFDKCSVHQVLMQPVKLFGYPKTKDKVDALNLLRHCADLGDIRYIYPLVFEKNAELASTAAQIVSEVMEKVQGKQWNTIYYRIKYTDIDIDRLDTLLNFDTKVSVHLLGIASLNYSGYIREKALKLVAGLSDPRMVPYILLRLNDWVLPVRNLAADILKNTFVSENIDAFIENFCLIDKLYNVSRVDLKGVRNGIVEYLKNDNVIDKIKTRLRHENVKKRLFCYSLLEDKIAEDIDIINSALKDKSFEIRMWLVNAIKNLDENSRDDIIEKLLQDKSAKVKTAVLRNYEDIVLLKFRERLLNLLSDDNASVREDARFICKKHSIIKDFPEFYRQQILINPVPGALVGLGETGDRNDYDLACKFFTHGDLKAKPAAMMAMWYLSKDDAVKYVIDSLESDIPKIRKTAKKLLKKSKMPRILFEMRNRLEGDNAEIKLFALEVICNYGGWHALEGILFAIANDEGIVLEKAKNLLGRCLTGLANIYTKPDKVTRDKIIGLYDDIRRKNVISDRTIREISFFIETKM</sequence>
<proteinExistence type="predicted"/>
<dbReference type="KEGG" id="ccl:Clocl_0740"/>
<name>G8LV86_ACECE</name>
<dbReference type="EMBL" id="CP003065">
    <property type="protein sequence ID" value="AEV67440.1"/>
    <property type="molecule type" value="Genomic_DNA"/>
</dbReference>
<gene>
    <name evidence="1" type="ordered locus">Clocl_0740</name>
</gene>
<dbReference type="InterPro" id="IPR011989">
    <property type="entry name" value="ARM-like"/>
</dbReference>
<evidence type="ECO:0000313" key="1">
    <source>
        <dbReference type="EMBL" id="AEV67440.1"/>
    </source>
</evidence>
<evidence type="ECO:0008006" key="3">
    <source>
        <dbReference type="Google" id="ProtNLM"/>
    </source>
</evidence>
<dbReference type="HOGENOM" id="CLU_040785_0_0_9"/>
<accession>G8LV86</accession>
<organism evidence="1 2">
    <name type="scientific">Acetivibrio clariflavus (strain DSM 19732 / NBRC 101661 / EBR45)</name>
    <name type="common">Clostridium clariflavum</name>
    <dbReference type="NCBI Taxonomy" id="720554"/>
    <lineage>
        <taxon>Bacteria</taxon>
        <taxon>Bacillati</taxon>
        <taxon>Bacillota</taxon>
        <taxon>Clostridia</taxon>
        <taxon>Eubacteriales</taxon>
        <taxon>Oscillospiraceae</taxon>
        <taxon>Acetivibrio</taxon>
    </lineage>
</organism>
<dbReference type="Proteomes" id="UP000005435">
    <property type="component" value="Chromosome"/>
</dbReference>
<protein>
    <recommendedName>
        <fullName evidence="3">HEAT repeat</fullName>
    </recommendedName>
</protein>
<dbReference type="eggNOG" id="COG1413">
    <property type="taxonomic scope" value="Bacteria"/>
</dbReference>
<dbReference type="RefSeq" id="WP_014254069.1">
    <property type="nucleotide sequence ID" value="NC_016627.1"/>
</dbReference>
<dbReference type="AlphaFoldDB" id="G8LV86"/>
<dbReference type="OrthoDB" id="9776303at2"/>
<dbReference type="InterPro" id="IPR016024">
    <property type="entry name" value="ARM-type_fold"/>
</dbReference>
<keyword evidence="2" id="KW-1185">Reference proteome</keyword>